<evidence type="ECO:0000256" key="8">
    <source>
        <dbReference type="ARBA" id="ARBA00023237"/>
    </source>
</evidence>
<comment type="function">
    <text evidence="1">Assembles around the rod to form the L-ring and probably protects the motor/basal body from shearing forces during rotation.</text>
</comment>
<evidence type="ECO:0000256" key="7">
    <source>
        <dbReference type="ARBA" id="ARBA00023143"/>
    </source>
</evidence>
<proteinExistence type="inferred from homology"/>
<evidence type="ECO:0000256" key="1">
    <source>
        <dbReference type="ARBA" id="ARBA00002591"/>
    </source>
</evidence>
<dbReference type="KEGG" id="mcad:Pan265_22310"/>
<gene>
    <name evidence="9" type="primary">flgH</name>
    <name evidence="9" type="ORF">Pan265_22310</name>
</gene>
<dbReference type="OrthoDB" id="252240at2"/>
<dbReference type="GO" id="GO:0003774">
    <property type="term" value="F:cytoskeletal motor activity"/>
    <property type="evidence" value="ECO:0007669"/>
    <property type="project" value="InterPro"/>
</dbReference>
<dbReference type="AlphaFoldDB" id="A0A518BZG6"/>
<evidence type="ECO:0000256" key="3">
    <source>
        <dbReference type="ARBA" id="ARBA00004442"/>
    </source>
</evidence>
<evidence type="ECO:0000313" key="9">
    <source>
        <dbReference type="EMBL" id="QDU72366.1"/>
    </source>
</evidence>
<organism evidence="9 10">
    <name type="scientific">Mucisphaera calidilacus</name>
    <dbReference type="NCBI Taxonomy" id="2527982"/>
    <lineage>
        <taxon>Bacteria</taxon>
        <taxon>Pseudomonadati</taxon>
        <taxon>Planctomycetota</taxon>
        <taxon>Phycisphaerae</taxon>
        <taxon>Phycisphaerales</taxon>
        <taxon>Phycisphaeraceae</taxon>
        <taxon>Mucisphaera</taxon>
    </lineage>
</organism>
<dbReference type="EMBL" id="CP036280">
    <property type="protein sequence ID" value="QDU72366.1"/>
    <property type="molecule type" value="Genomic_DNA"/>
</dbReference>
<dbReference type="PANTHER" id="PTHR34933:SF1">
    <property type="entry name" value="FLAGELLAR L-RING PROTEIN"/>
    <property type="match status" value="1"/>
</dbReference>
<evidence type="ECO:0000256" key="4">
    <source>
        <dbReference type="ARBA" id="ARBA00006929"/>
    </source>
</evidence>
<keyword evidence="9" id="KW-0969">Cilium</keyword>
<name>A0A518BZG6_9BACT</name>
<keyword evidence="9" id="KW-0282">Flagellum</keyword>
<evidence type="ECO:0000256" key="6">
    <source>
        <dbReference type="ARBA" id="ARBA00023136"/>
    </source>
</evidence>
<keyword evidence="6" id="KW-0472">Membrane</keyword>
<comment type="subcellular location">
    <subcellularLocation>
        <location evidence="2">Bacterial flagellum basal body</location>
    </subcellularLocation>
    <subcellularLocation>
        <location evidence="3">Cell outer membrane</location>
    </subcellularLocation>
</comment>
<sequence>MRTTAALAFALLIASPLAGQEQVEDQEHLGSFLYAPQPVRILTPEAPKRQDGQKQLHQGVSMASYAALETPDIRRFQINDLVMIIVRESFSNTAEQSSETEKEASVDASIDKLPDLRLSDLIDLQMRMNNFNTQPGVAAQYSREFSGEGDYNRTDTMTGRVMARVIDVKPNATLVLEARDHIQTDDEVVTIVVSGTARAQDITARNTIETDQLYGLHVRKEHSGKLRDTNEKGWISRTFDAIFDF</sequence>
<dbReference type="Pfam" id="PF02107">
    <property type="entry name" value="FlgH"/>
    <property type="match status" value="1"/>
</dbReference>
<comment type="similarity">
    <text evidence="4">Belongs to the FlgH family.</text>
</comment>
<dbReference type="PANTHER" id="PTHR34933">
    <property type="entry name" value="FLAGELLAR L-RING PROTEIN"/>
    <property type="match status" value="1"/>
</dbReference>
<keyword evidence="9" id="KW-0966">Cell projection</keyword>
<keyword evidence="8" id="KW-0998">Cell outer membrane</keyword>
<dbReference type="Proteomes" id="UP000320386">
    <property type="component" value="Chromosome"/>
</dbReference>
<evidence type="ECO:0000313" key="10">
    <source>
        <dbReference type="Proteomes" id="UP000320386"/>
    </source>
</evidence>
<reference evidence="9 10" key="1">
    <citation type="submission" date="2019-02" db="EMBL/GenBank/DDBJ databases">
        <title>Deep-cultivation of Planctomycetes and their phenomic and genomic characterization uncovers novel biology.</title>
        <authorList>
            <person name="Wiegand S."/>
            <person name="Jogler M."/>
            <person name="Boedeker C."/>
            <person name="Pinto D."/>
            <person name="Vollmers J."/>
            <person name="Rivas-Marin E."/>
            <person name="Kohn T."/>
            <person name="Peeters S.H."/>
            <person name="Heuer A."/>
            <person name="Rast P."/>
            <person name="Oberbeckmann S."/>
            <person name="Bunk B."/>
            <person name="Jeske O."/>
            <person name="Meyerdierks A."/>
            <person name="Storesund J.E."/>
            <person name="Kallscheuer N."/>
            <person name="Luecker S."/>
            <person name="Lage O.M."/>
            <person name="Pohl T."/>
            <person name="Merkel B.J."/>
            <person name="Hornburger P."/>
            <person name="Mueller R.-W."/>
            <person name="Bruemmer F."/>
            <person name="Labrenz M."/>
            <person name="Spormann A.M."/>
            <person name="Op den Camp H."/>
            <person name="Overmann J."/>
            <person name="Amann R."/>
            <person name="Jetten M.S.M."/>
            <person name="Mascher T."/>
            <person name="Medema M.H."/>
            <person name="Devos D.P."/>
            <person name="Kaster A.-K."/>
            <person name="Ovreas L."/>
            <person name="Rohde M."/>
            <person name="Galperin M.Y."/>
            <person name="Jogler C."/>
        </authorList>
    </citation>
    <scope>NUCLEOTIDE SEQUENCE [LARGE SCALE GENOMIC DNA]</scope>
    <source>
        <strain evidence="9 10">Pan265</strain>
    </source>
</reference>
<keyword evidence="7" id="KW-0975">Bacterial flagellum</keyword>
<dbReference type="GO" id="GO:0009279">
    <property type="term" value="C:cell outer membrane"/>
    <property type="evidence" value="ECO:0007669"/>
    <property type="project" value="UniProtKB-SubCell"/>
</dbReference>
<protein>
    <submittedName>
        <fullName evidence="9">Flagellar L-ring protein</fullName>
    </submittedName>
</protein>
<accession>A0A518BZG6</accession>
<evidence type="ECO:0000256" key="5">
    <source>
        <dbReference type="ARBA" id="ARBA00022729"/>
    </source>
</evidence>
<keyword evidence="10" id="KW-1185">Reference proteome</keyword>
<dbReference type="GO" id="GO:0009427">
    <property type="term" value="C:bacterial-type flagellum basal body, distal rod, L ring"/>
    <property type="evidence" value="ECO:0007669"/>
    <property type="project" value="InterPro"/>
</dbReference>
<dbReference type="RefSeq" id="WP_145446538.1">
    <property type="nucleotide sequence ID" value="NZ_CP036280.1"/>
</dbReference>
<dbReference type="GO" id="GO:0071973">
    <property type="term" value="P:bacterial-type flagellum-dependent cell motility"/>
    <property type="evidence" value="ECO:0007669"/>
    <property type="project" value="InterPro"/>
</dbReference>
<evidence type="ECO:0000256" key="2">
    <source>
        <dbReference type="ARBA" id="ARBA00004117"/>
    </source>
</evidence>
<keyword evidence="5" id="KW-0732">Signal</keyword>
<dbReference type="InterPro" id="IPR000527">
    <property type="entry name" value="Flag_Lring"/>
</dbReference>